<name>A0ABQ8T5K1_PERAM</name>
<sequence length="436" mass="51000">MSLSISSSVFQRLFFHVVDNHNVILGYPNRDTVRDLINKFRGTDIIELQLWKGVANGFSGCLKTRDCLLQGTNNSLQAYWMKTFLYIAFPFEIFLDDTSIFPHARQLTLQAKLPKHQFNRTKPPLASTQYKARQFQFLRVRVFLQKFSRYKNCLSDRRRRFSFDNLREYIVVYCNAVYKCELKTNVSAVRQGNFCHAAHDFHAETEYKYHRSACRFSTLCRKQIASLPSSSTQVAKRLDCRFPTLGNPVGIPLDPSGICGIGDCRYRMLNYVFLISVVDVDIVVRNACLSLRSTIEYVNDDNNGDIMNKEYSKENNDVHKQCDYNNELIFKSYKSIEYENYDNNGDEINSEYNNENNDVDKKYDYDNEYVIKAIGNVNNYDNDDKLNYKDNTENEYDDKEYYHDNKDCIQTIEYENDDNNGDGINKKYSNEYNNGP</sequence>
<dbReference type="Proteomes" id="UP001148838">
    <property type="component" value="Unassembled WGS sequence"/>
</dbReference>
<comment type="caution">
    <text evidence="2">The sequence shown here is derived from an EMBL/GenBank/DDBJ whole genome shotgun (WGS) entry which is preliminary data.</text>
</comment>
<feature type="region of interest" description="Disordered" evidence="1">
    <location>
        <begin position="414"/>
        <end position="436"/>
    </location>
</feature>
<organism evidence="2 3">
    <name type="scientific">Periplaneta americana</name>
    <name type="common">American cockroach</name>
    <name type="synonym">Blatta americana</name>
    <dbReference type="NCBI Taxonomy" id="6978"/>
    <lineage>
        <taxon>Eukaryota</taxon>
        <taxon>Metazoa</taxon>
        <taxon>Ecdysozoa</taxon>
        <taxon>Arthropoda</taxon>
        <taxon>Hexapoda</taxon>
        <taxon>Insecta</taxon>
        <taxon>Pterygota</taxon>
        <taxon>Neoptera</taxon>
        <taxon>Polyneoptera</taxon>
        <taxon>Dictyoptera</taxon>
        <taxon>Blattodea</taxon>
        <taxon>Blattoidea</taxon>
        <taxon>Blattidae</taxon>
        <taxon>Blattinae</taxon>
        <taxon>Periplaneta</taxon>
    </lineage>
</organism>
<accession>A0ABQ8T5K1</accession>
<reference evidence="2 3" key="1">
    <citation type="journal article" date="2022" name="Allergy">
        <title>Genome assembly and annotation of Periplaneta americana reveal a comprehensive cockroach allergen profile.</title>
        <authorList>
            <person name="Wang L."/>
            <person name="Xiong Q."/>
            <person name="Saelim N."/>
            <person name="Wang L."/>
            <person name="Nong W."/>
            <person name="Wan A.T."/>
            <person name="Shi M."/>
            <person name="Liu X."/>
            <person name="Cao Q."/>
            <person name="Hui J.H.L."/>
            <person name="Sookrung N."/>
            <person name="Leung T.F."/>
            <person name="Tungtrongchitr A."/>
            <person name="Tsui S.K.W."/>
        </authorList>
    </citation>
    <scope>NUCLEOTIDE SEQUENCE [LARGE SCALE GENOMIC DNA]</scope>
    <source>
        <strain evidence="2">PWHHKU_190912</strain>
    </source>
</reference>
<evidence type="ECO:0000313" key="3">
    <source>
        <dbReference type="Proteomes" id="UP001148838"/>
    </source>
</evidence>
<dbReference type="EMBL" id="JAJSOF020000015">
    <property type="protein sequence ID" value="KAJ4441774.1"/>
    <property type="molecule type" value="Genomic_DNA"/>
</dbReference>
<proteinExistence type="predicted"/>
<protein>
    <submittedName>
        <fullName evidence="2">Uncharacterized protein</fullName>
    </submittedName>
</protein>
<gene>
    <name evidence="2" type="ORF">ANN_11632</name>
</gene>
<evidence type="ECO:0000256" key="1">
    <source>
        <dbReference type="SAM" id="MobiDB-lite"/>
    </source>
</evidence>
<keyword evidence="3" id="KW-1185">Reference proteome</keyword>
<evidence type="ECO:0000313" key="2">
    <source>
        <dbReference type="EMBL" id="KAJ4441774.1"/>
    </source>
</evidence>